<proteinExistence type="predicted"/>
<dbReference type="Gene3D" id="1.10.10.60">
    <property type="entry name" value="Homeodomain-like"/>
    <property type="match status" value="2"/>
</dbReference>
<dbReference type="InterPro" id="IPR018586">
    <property type="entry name" value="Brinker_DNA-bd"/>
</dbReference>
<feature type="coiled-coil region" evidence="3">
    <location>
        <begin position="539"/>
        <end position="566"/>
    </location>
</feature>
<dbReference type="PROSITE" id="PS51253">
    <property type="entry name" value="HTH_CENPB"/>
    <property type="match status" value="1"/>
</dbReference>
<dbReference type="AlphaFoldDB" id="A0AAF5DJE5"/>
<dbReference type="WBParaSite" id="TCONS_00014006.p1">
    <property type="protein sequence ID" value="TCONS_00014006.p1"/>
    <property type="gene ID" value="XLOC_009147"/>
</dbReference>
<dbReference type="Pfam" id="PF03221">
    <property type="entry name" value="HTH_Tnp_Tc5"/>
    <property type="match status" value="1"/>
</dbReference>
<dbReference type="Pfam" id="PF09607">
    <property type="entry name" value="BrkDBD"/>
    <property type="match status" value="1"/>
</dbReference>
<sequence>MLAAKKTLFASRTGRKESTKDNSLSPELENQSHDSLNGGEEANAKGNFLIKFFILNNYQEIAHIKNFEMLPTNSKVIEKSSDSDFDGEPVPDKRRSFDLNFKLMAVNYAEKNNNSKAARHFKVNRRQIQKWRNQKVEIESQLKLSNNFFTNKRVHGAGRPLKDIDFDEKMINWIREQRNKKLRVSRKLIQQQALSFSTGNLKASDGWLQKFMIRHGLSLRRPTTVCQKEPDQYKEKIVDYILFVEYQRRKSNYQYIFAADETAVYIDFSNSLTVEKRGTREIPVKSTGHDKFHITVMLTARSDGYKCRPFVLLPRVRSDKLIEDKFRGKLQLCWAGQTFFNDATNSEYLQRILGPSLFGKRMLAWDSYRCHISENTKKKLKELQIDSVVIPGGCTKFIQAADIYWNAPFKAKIRQFYEDWIVHGEKSYTKSENMKRPSMNIYLQWIVDAWEELSRELIIKSFKGCGLTNALDGSDDKEIHCFKPNGLIPSGCFLLEQARINGKRKETTMIMMNMLNLINPLLSTVHCPYLIGHISNKLFKILKNKIDMLEGKINLLIDKVDELQADKKKQKTPKLLKTFDESDANFSQSNVLVSLNGTTKERLCDINASAFYEALKIKQIELSEPIFVEGHGDLTTLLMPDLKDAWKHIGKTREFIKIVADRMFSPEIQLRKKFSIAGRKTLREILDADILEIFKKVVNYYEVVLLANSEAAFVDGLAAINQGQLIV</sequence>
<dbReference type="PANTHER" id="PTHR19303">
    <property type="entry name" value="TRANSPOSON"/>
    <property type="match status" value="1"/>
</dbReference>
<evidence type="ECO:0000313" key="7">
    <source>
        <dbReference type="WBParaSite" id="TCONS_00014006.p1"/>
    </source>
</evidence>
<accession>A0AAF5DJE5</accession>
<feature type="compositionally biased region" description="Polar residues" evidence="4">
    <location>
        <begin position="21"/>
        <end position="35"/>
    </location>
</feature>
<dbReference type="InterPro" id="IPR009057">
    <property type="entry name" value="Homeodomain-like_sf"/>
</dbReference>
<dbReference type="Proteomes" id="UP000035681">
    <property type="component" value="Unplaced"/>
</dbReference>
<comment type="subcellular location">
    <subcellularLocation>
        <location evidence="1">Nucleus</location>
    </subcellularLocation>
</comment>
<feature type="domain" description="HTH CENPB-type" evidence="5">
    <location>
        <begin position="154"/>
        <end position="221"/>
    </location>
</feature>
<dbReference type="InterPro" id="IPR050863">
    <property type="entry name" value="CenT-Element_Derived"/>
</dbReference>
<evidence type="ECO:0000256" key="4">
    <source>
        <dbReference type="SAM" id="MobiDB-lite"/>
    </source>
</evidence>
<dbReference type="InterPro" id="IPR004875">
    <property type="entry name" value="DDE_SF_endonuclease_dom"/>
</dbReference>
<dbReference type="GO" id="GO:0005634">
    <property type="term" value="C:nucleus"/>
    <property type="evidence" value="ECO:0007669"/>
    <property type="project" value="UniProtKB-SubCell"/>
</dbReference>
<dbReference type="GO" id="GO:0043565">
    <property type="term" value="F:sequence-specific DNA binding"/>
    <property type="evidence" value="ECO:0007669"/>
    <property type="project" value="InterPro"/>
</dbReference>
<evidence type="ECO:0000256" key="1">
    <source>
        <dbReference type="ARBA" id="ARBA00004123"/>
    </source>
</evidence>
<dbReference type="SMART" id="SM00674">
    <property type="entry name" value="CENPB"/>
    <property type="match status" value="1"/>
</dbReference>
<feature type="region of interest" description="Disordered" evidence="4">
    <location>
        <begin position="11"/>
        <end position="39"/>
    </location>
</feature>
<evidence type="ECO:0000259" key="5">
    <source>
        <dbReference type="PROSITE" id="PS51253"/>
    </source>
</evidence>
<keyword evidence="6" id="KW-1185">Reference proteome</keyword>
<dbReference type="SUPFAM" id="SSF46689">
    <property type="entry name" value="Homeodomain-like"/>
    <property type="match status" value="1"/>
</dbReference>
<evidence type="ECO:0000256" key="2">
    <source>
        <dbReference type="ARBA" id="ARBA00023125"/>
    </source>
</evidence>
<dbReference type="InterPro" id="IPR010921">
    <property type="entry name" value="Trp_repressor/repl_initiator"/>
</dbReference>
<evidence type="ECO:0000256" key="3">
    <source>
        <dbReference type="SAM" id="Coils"/>
    </source>
</evidence>
<keyword evidence="3" id="KW-0175">Coiled coil</keyword>
<keyword evidence="2" id="KW-0238">DNA-binding</keyword>
<reference evidence="7" key="1">
    <citation type="submission" date="2024-02" db="UniProtKB">
        <authorList>
            <consortium name="WormBaseParasite"/>
        </authorList>
    </citation>
    <scope>IDENTIFICATION</scope>
</reference>
<dbReference type="SUPFAM" id="SSF48295">
    <property type="entry name" value="TrpR-like"/>
    <property type="match status" value="1"/>
</dbReference>
<name>A0AAF5DJE5_STRER</name>
<evidence type="ECO:0000313" key="6">
    <source>
        <dbReference type="Proteomes" id="UP000035681"/>
    </source>
</evidence>
<organism evidence="6 7">
    <name type="scientific">Strongyloides stercoralis</name>
    <name type="common">Threadworm</name>
    <dbReference type="NCBI Taxonomy" id="6248"/>
    <lineage>
        <taxon>Eukaryota</taxon>
        <taxon>Metazoa</taxon>
        <taxon>Ecdysozoa</taxon>
        <taxon>Nematoda</taxon>
        <taxon>Chromadorea</taxon>
        <taxon>Rhabditida</taxon>
        <taxon>Tylenchina</taxon>
        <taxon>Panagrolaimomorpha</taxon>
        <taxon>Strongyloidoidea</taxon>
        <taxon>Strongyloididae</taxon>
        <taxon>Strongyloides</taxon>
    </lineage>
</organism>
<protein>
    <recommendedName>
        <fullName evidence="5">HTH CENPB-type domain-containing protein</fullName>
    </recommendedName>
</protein>
<dbReference type="PANTHER" id="PTHR19303:SF57">
    <property type="entry name" value="HTH CENPB-TYPE DOMAIN-CONTAINING PROTEIN"/>
    <property type="match status" value="1"/>
</dbReference>
<dbReference type="InterPro" id="IPR006600">
    <property type="entry name" value="HTH_CenpB_DNA-bd_dom"/>
</dbReference>
<dbReference type="Pfam" id="PF03184">
    <property type="entry name" value="DDE_1"/>
    <property type="match status" value="1"/>
</dbReference>